<keyword evidence="2" id="KW-1185">Reference proteome</keyword>
<accession>A0A0C2GL28</accession>
<name>A0A0C2GL28_9BILA</name>
<evidence type="ECO:0000313" key="1">
    <source>
        <dbReference type="EMBL" id="KIH59634.1"/>
    </source>
</evidence>
<organism evidence="1 2">
    <name type="scientific">Ancylostoma duodenale</name>
    <dbReference type="NCBI Taxonomy" id="51022"/>
    <lineage>
        <taxon>Eukaryota</taxon>
        <taxon>Metazoa</taxon>
        <taxon>Ecdysozoa</taxon>
        <taxon>Nematoda</taxon>
        <taxon>Chromadorea</taxon>
        <taxon>Rhabditida</taxon>
        <taxon>Rhabditina</taxon>
        <taxon>Rhabditomorpha</taxon>
        <taxon>Strongyloidea</taxon>
        <taxon>Ancylostomatidae</taxon>
        <taxon>Ancylostomatinae</taxon>
        <taxon>Ancylostoma</taxon>
    </lineage>
</organism>
<proteinExistence type="predicted"/>
<dbReference type="Proteomes" id="UP000054047">
    <property type="component" value="Unassembled WGS sequence"/>
</dbReference>
<protein>
    <submittedName>
        <fullName evidence="1">Uncharacterized protein</fullName>
    </submittedName>
</protein>
<evidence type="ECO:0000313" key="2">
    <source>
        <dbReference type="Proteomes" id="UP000054047"/>
    </source>
</evidence>
<dbReference type="EMBL" id="KN731748">
    <property type="protein sequence ID" value="KIH59634.1"/>
    <property type="molecule type" value="Genomic_DNA"/>
</dbReference>
<gene>
    <name evidence="1" type="ORF">ANCDUO_10125</name>
</gene>
<reference evidence="1 2" key="1">
    <citation type="submission" date="2013-12" db="EMBL/GenBank/DDBJ databases">
        <title>Draft genome of the parsitic nematode Ancylostoma duodenale.</title>
        <authorList>
            <person name="Mitreva M."/>
        </authorList>
    </citation>
    <scope>NUCLEOTIDE SEQUENCE [LARGE SCALE GENOMIC DNA]</scope>
    <source>
        <strain evidence="1 2">Zhejiang</strain>
    </source>
</reference>
<dbReference type="AlphaFoldDB" id="A0A0C2GL28"/>
<sequence length="50" mass="5873">MSLFVFSHPCAVRTYIYFGIMSSESRQSLRFSRCHWSTTTSTAFSQREMI</sequence>